<dbReference type="Proteomes" id="UP000028990">
    <property type="component" value="Unassembled WGS sequence"/>
</dbReference>
<dbReference type="EMBL" id="KN121508">
    <property type="protein sequence ID" value="KFO36293.1"/>
    <property type="molecule type" value="Genomic_DNA"/>
</dbReference>
<keyword evidence="15" id="KW-1185">Reference proteome</keyword>
<keyword evidence="7" id="KW-0238">DNA-binding</keyword>
<keyword evidence="9" id="KW-0539">Nucleus</keyword>
<dbReference type="FunFam" id="3.30.160.60:FF:000780">
    <property type="entry name" value="myc-associated zinc finger protein isoform X1"/>
    <property type="match status" value="1"/>
</dbReference>
<dbReference type="SMART" id="SM00355">
    <property type="entry name" value="ZnF_C2H2"/>
    <property type="match status" value="4"/>
</dbReference>
<protein>
    <submittedName>
        <fullName evidence="14">Myc-associated zinc finger protein</fullName>
    </submittedName>
</protein>
<feature type="region of interest" description="Disordered" evidence="12">
    <location>
        <begin position="174"/>
        <end position="194"/>
    </location>
</feature>
<evidence type="ECO:0000256" key="11">
    <source>
        <dbReference type="PROSITE-ProRule" id="PRU00042"/>
    </source>
</evidence>
<evidence type="ECO:0000256" key="4">
    <source>
        <dbReference type="ARBA" id="ARBA00022771"/>
    </source>
</evidence>
<dbReference type="GO" id="GO:0001227">
    <property type="term" value="F:DNA-binding transcription repressor activity, RNA polymerase II-specific"/>
    <property type="evidence" value="ECO:0007669"/>
    <property type="project" value="TreeGrafter"/>
</dbReference>
<dbReference type="GO" id="GO:0008270">
    <property type="term" value="F:zinc ion binding"/>
    <property type="evidence" value="ECO:0007669"/>
    <property type="project" value="UniProtKB-KW"/>
</dbReference>
<evidence type="ECO:0000256" key="2">
    <source>
        <dbReference type="ARBA" id="ARBA00022723"/>
    </source>
</evidence>
<dbReference type="FunFam" id="3.30.160.60:FF:000108">
    <property type="entry name" value="Vascular endothelial zinc finger 1"/>
    <property type="match status" value="1"/>
</dbReference>
<feature type="compositionally biased region" description="Pro residues" evidence="12">
    <location>
        <begin position="181"/>
        <end position="194"/>
    </location>
</feature>
<evidence type="ECO:0000256" key="10">
    <source>
        <dbReference type="ARBA" id="ARBA00058862"/>
    </source>
</evidence>
<dbReference type="GO" id="GO:0002682">
    <property type="term" value="P:regulation of immune system process"/>
    <property type="evidence" value="ECO:0007669"/>
    <property type="project" value="TreeGrafter"/>
</dbReference>
<sequence>MKMPTMRIRKNHACEMCGKAFRDVYHLNRHKLSHSDEKPYQCPVCQQRFKRKDRMSYHVRSHDGAVHKPYNCSHCGKSFSRPDHLNSHVRQVHSTERPFKCEVGGRPLGPALSRLSLPPGLRSPSRPRFTTTAYLRIHAVKDHGLQAPRADRILCKLCSVHCKTPAQLAGHMQTHLGGAAPPVPGDAPQPQPTC</sequence>
<comment type="subcellular location">
    <subcellularLocation>
        <location evidence="1">Nucleus</location>
    </subcellularLocation>
</comment>
<keyword evidence="2" id="KW-0479">Metal-binding</keyword>
<dbReference type="eggNOG" id="KOG1721">
    <property type="taxonomic scope" value="Eukaryota"/>
</dbReference>
<feature type="domain" description="C2H2-type" evidence="13">
    <location>
        <begin position="40"/>
        <end position="67"/>
    </location>
</feature>
<dbReference type="GO" id="GO:0045893">
    <property type="term" value="P:positive regulation of DNA-templated transcription"/>
    <property type="evidence" value="ECO:0007669"/>
    <property type="project" value="UniProtKB-ARBA"/>
</dbReference>
<dbReference type="PROSITE" id="PS50157">
    <property type="entry name" value="ZINC_FINGER_C2H2_2"/>
    <property type="match status" value="3"/>
</dbReference>
<evidence type="ECO:0000256" key="12">
    <source>
        <dbReference type="SAM" id="MobiDB-lite"/>
    </source>
</evidence>
<dbReference type="FunFam" id="3.30.160.60:FF:000095">
    <property type="entry name" value="Vascular endothelial zinc finger 1"/>
    <property type="match status" value="1"/>
</dbReference>
<dbReference type="GO" id="GO:0005654">
    <property type="term" value="C:nucleoplasm"/>
    <property type="evidence" value="ECO:0007669"/>
    <property type="project" value="TreeGrafter"/>
</dbReference>
<evidence type="ECO:0000256" key="1">
    <source>
        <dbReference type="ARBA" id="ARBA00004123"/>
    </source>
</evidence>
<evidence type="ECO:0000256" key="8">
    <source>
        <dbReference type="ARBA" id="ARBA00023163"/>
    </source>
</evidence>
<evidence type="ECO:0000259" key="13">
    <source>
        <dbReference type="PROSITE" id="PS50157"/>
    </source>
</evidence>
<feature type="domain" description="C2H2-type" evidence="13">
    <location>
        <begin position="70"/>
        <end position="98"/>
    </location>
</feature>
<evidence type="ECO:0000256" key="6">
    <source>
        <dbReference type="ARBA" id="ARBA00023015"/>
    </source>
</evidence>
<feature type="domain" description="C2H2-type" evidence="13">
    <location>
        <begin position="12"/>
        <end position="39"/>
    </location>
</feature>
<comment type="function">
    <text evidence="10">Transcriptional regulator. Acts as a transcriptional activator that binds to purine-rich GAGA sites found in the promoter of many genes including insulin I and II and islet amyloid polypeptide.</text>
</comment>
<dbReference type="GO" id="GO:0000978">
    <property type="term" value="F:RNA polymerase II cis-regulatory region sequence-specific DNA binding"/>
    <property type="evidence" value="ECO:0007669"/>
    <property type="project" value="TreeGrafter"/>
</dbReference>
<evidence type="ECO:0000256" key="9">
    <source>
        <dbReference type="ARBA" id="ARBA00023242"/>
    </source>
</evidence>
<dbReference type="SUPFAM" id="SSF57667">
    <property type="entry name" value="beta-beta-alpha zinc fingers"/>
    <property type="match status" value="2"/>
</dbReference>
<evidence type="ECO:0000256" key="7">
    <source>
        <dbReference type="ARBA" id="ARBA00023125"/>
    </source>
</evidence>
<evidence type="ECO:0000256" key="3">
    <source>
        <dbReference type="ARBA" id="ARBA00022737"/>
    </source>
</evidence>
<organism evidence="14 15">
    <name type="scientific">Fukomys damarensis</name>
    <name type="common">Damaraland mole rat</name>
    <name type="synonym">Cryptomys damarensis</name>
    <dbReference type="NCBI Taxonomy" id="885580"/>
    <lineage>
        <taxon>Eukaryota</taxon>
        <taxon>Metazoa</taxon>
        <taxon>Chordata</taxon>
        <taxon>Craniata</taxon>
        <taxon>Vertebrata</taxon>
        <taxon>Euteleostomi</taxon>
        <taxon>Mammalia</taxon>
        <taxon>Eutheria</taxon>
        <taxon>Euarchontoglires</taxon>
        <taxon>Glires</taxon>
        <taxon>Rodentia</taxon>
        <taxon>Hystricomorpha</taxon>
        <taxon>Bathyergidae</taxon>
        <taxon>Fukomys</taxon>
    </lineage>
</organism>
<dbReference type="Pfam" id="PF13894">
    <property type="entry name" value="zf-C2H2_4"/>
    <property type="match status" value="1"/>
</dbReference>
<dbReference type="PROSITE" id="PS00028">
    <property type="entry name" value="ZINC_FINGER_C2H2_1"/>
    <property type="match status" value="3"/>
</dbReference>
<evidence type="ECO:0000313" key="14">
    <source>
        <dbReference type="EMBL" id="KFO36293.1"/>
    </source>
</evidence>
<keyword evidence="8" id="KW-0804">Transcription</keyword>
<dbReference type="PANTHER" id="PTHR24399:SF15">
    <property type="entry name" value="POZ-, AT HOOK-, AND ZINC FINGER-CONTAINING PROTEIN 1"/>
    <property type="match status" value="1"/>
</dbReference>
<keyword evidence="4 11" id="KW-0863">Zinc-finger</keyword>
<keyword evidence="3" id="KW-0677">Repeat</keyword>
<keyword evidence="6" id="KW-0805">Transcription regulation</keyword>
<dbReference type="InterPro" id="IPR036236">
    <property type="entry name" value="Znf_C2H2_sf"/>
</dbReference>
<dbReference type="GO" id="GO:0001817">
    <property type="term" value="P:regulation of cytokine production"/>
    <property type="evidence" value="ECO:0007669"/>
    <property type="project" value="TreeGrafter"/>
</dbReference>
<dbReference type="Gene3D" id="3.30.160.60">
    <property type="entry name" value="Classic Zinc Finger"/>
    <property type="match status" value="3"/>
</dbReference>
<dbReference type="Pfam" id="PF12874">
    <property type="entry name" value="zf-met"/>
    <property type="match status" value="1"/>
</dbReference>
<dbReference type="STRING" id="885580.ENSFDAP00000000667"/>
<dbReference type="InterPro" id="IPR013087">
    <property type="entry name" value="Znf_C2H2_type"/>
</dbReference>
<proteinExistence type="predicted"/>
<evidence type="ECO:0000313" key="15">
    <source>
        <dbReference type="Proteomes" id="UP000028990"/>
    </source>
</evidence>
<reference evidence="14 15" key="1">
    <citation type="submission" date="2013-11" db="EMBL/GenBank/DDBJ databases">
        <title>The Damaraland mole rat (Fukomys damarensis) genome and evolution of African mole rats.</title>
        <authorList>
            <person name="Gladyshev V.N."/>
            <person name="Fang X."/>
        </authorList>
    </citation>
    <scope>NUCLEOTIDE SEQUENCE [LARGE SCALE GENOMIC DNA]</scope>
    <source>
        <tissue evidence="14">Liver</tissue>
    </source>
</reference>
<accession>A0A091E0T6</accession>
<dbReference type="PANTHER" id="PTHR24399">
    <property type="entry name" value="ZINC FINGER AND BTB DOMAIN-CONTAINING"/>
    <property type="match status" value="1"/>
</dbReference>
<name>A0A091E0T6_FUKDA</name>
<evidence type="ECO:0000256" key="5">
    <source>
        <dbReference type="ARBA" id="ARBA00022833"/>
    </source>
</evidence>
<gene>
    <name evidence="14" type="ORF">H920_02281</name>
</gene>
<keyword evidence="5" id="KW-0862">Zinc</keyword>
<dbReference type="Pfam" id="PF00096">
    <property type="entry name" value="zf-C2H2"/>
    <property type="match status" value="2"/>
</dbReference>
<dbReference type="AlphaFoldDB" id="A0A091E0T6"/>